<evidence type="ECO:0000313" key="1">
    <source>
        <dbReference type="EMBL" id="EMB16505.1"/>
    </source>
</evidence>
<dbReference type="EMBL" id="ANMO01000120">
    <property type="protein sequence ID" value="EMB16505.1"/>
    <property type="molecule type" value="Genomic_DNA"/>
</dbReference>
<evidence type="ECO:0008006" key="3">
    <source>
        <dbReference type="Google" id="ProtNLM"/>
    </source>
</evidence>
<reference evidence="1" key="2">
    <citation type="journal article" date="2013" name="Mar. Genomics">
        <title>Expression of sulfatases in Rhodopirellula baltica and the diversity of sulfatases in the genus Rhodopirellula.</title>
        <authorList>
            <person name="Wegner C.E."/>
            <person name="Richter-Heitmann T."/>
            <person name="Klindworth A."/>
            <person name="Klockow C."/>
            <person name="Richter M."/>
            <person name="Achstetter T."/>
            <person name="Glockner F.O."/>
            <person name="Harder J."/>
        </authorList>
    </citation>
    <scope>NUCLEOTIDE SEQUENCE [LARGE SCALE GENOMIC DNA]</scope>
    <source>
        <strain evidence="1">6C</strain>
    </source>
</reference>
<sequence>MQTEPTIAADVEPTAIVADDLPPRITNQFGMTFCLVPVDPSRSDHDSSYPSKSFYLQQTEIQYEDHHRFRDAALASGFDGGIDWGFNSGLPSSSWQIADQYTHALSEFDSDYDYRLPNVKEWRFACKDGYDQQCPEFDKDWGPATTDGVCTNKFGIFGLNNNDAECSDQPDCYLGYKDQRRYAAAVPPDCRCDWLTEAHDESISLAMSVRLIIMIPRSTDR</sequence>
<gene>
    <name evidence="1" type="ORF">RE6C_02870</name>
</gene>
<reference evidence="1" key="1">
    <citation type="submission" date="2012-11" db="EMBL/GenBank/DDBJ databases">
        <title>Permanent draft genomes of Rhodopirellula europaea strain SH398 and 6C.</title>
        <authorList>
            <person name="Richter M."/>
            <person name="Richter-Heitmann T."/>
            <person name="Frank C."/>
            <person name="Harder J."/>
            <person name="Glockner F.O."/>
        </authorList>
    </citation>
    <scope>NUCLEOTIDE SEQUENCE</scope>
    <source>
        <strain evidence="1">6C</strain>
    </source>
</reference>
<organism evidence="1 2">
    <name type="scientific">Rhodopirellula europaea 6C</name>
    <dbReference type="NCBI Taxonomy" id="1263867"/>
    <lineage>
        <taxon>Bacteria</taxon>
        <taxon>Pseudomonadati</taxon>
        <taxon>Planctomycetota</taxon>
        <taxon>Planctomycetia</taxon>
        <taxon>Pirellulales</taxon>
        <taxon>Pirellulaceae</taxon>
        <taxon>Rhodopirellula</taxon>
    </lineage>
</organism>
<accession>M2AHC1</accession>
<dbReference type="AlphaFoldDB" id="M2AHC1"/>
<comment type="caution">
    <text evidence="1">The sequence shown here is derived from an EMBL/GenBank/DDBJ whole genome shotgun (WGS) entry which is preliminary data.</text>
</comment>
<dbReference type="PATRIC" id="fig|1263867.3.peg.3071"/>
<protein>
    <recommendedName>
        <fullName evidence="3">Sulfatase-modifying factor enzyme domain-containing protein</fullName>
    </recommendedName>
</protein>
<dbReference type="RefSeq" id="WP_008657357.1">
    <property type="nucleotide sequence ID" value="NZ_ANMO01000120.1"/>
</dbReference>
<dbReference type="InterPro" id="IPR016187">
    <property type="entry name" value="CTDL_fold"/>
</dbReference>
<dbReference type="SUPFAM" id="SSF56436">
    <property type="entry name" value="C-type lectin-like"/>
    <property type="match status" value="1"/>
</dbReference>
<evidence type="ECO:0000313" key="2">
    <source>
        <dbReference type="Proteomes" id="UP000011529"/>
    </source>
</evidence>
<proteinExistence type="predicted"/>
<name>M2AHC1_9BACT</name>
<dbReference type="Proteomes" id="UP000011529">
    <property type="component" value="Unassembled WGS sequence"/>
</dbReference>
<keyword evidence="2" id="KW-1185">Reference proteome</keyword>